<gene>
    <name evidence="2" type="ORF">FEF34_26550</name>
</gene>
<dbReference type="Pfam" id="PF22768">
    <property type="entry name" value="SPP1_Dit"/>
    <property type="match status" value="1"/>
</dbReference>
<organism evidence="2 3">
    <name type="scientific">Streptomyces marianii</name>
    <dbReference type="NCBI Taxonomy" id="1817406"/>
    <lineage>
        <taxon>Bacteria</taxon>
        <taxon>Bacillati</taxon>
        <taxon>Actinomycetota</taxon>
        <taxon>Actinomycetes</taxon>
        <taxon>Kitasatosporales</taxon>
        <taxon>Streptomycetaceae</taxon>
        <taxon>Streptomyces</taxon>
    </lineage>
</organism>
<comment type="caution">
    <text evidence="2">The sequence shown here is derived from an EMBL/GenBank/DDBJ whole genome shotgun (WGS) entry which is preliminary data.</text>
</comment>
<name>A0A5R9EB59_9ACTN</name>
<keyword evidence="3" id="KW-1185">Reference proteome</keyword>
<evidence type="ECO:0000259" key="1">
    <source>
        <dbReference type="Pfam" id="PF22768"/>
    </source>
</evidence>
<dbReference type="EMBL" id="VAWE01000001">
    <property type="protein sequence ID" value="TLQ46079.1"/>
    <property type="molecule type" value="Genomic_DNA"/>
</dbReference>
<sequence>MLSLSEWQIDFGGVLIGHKTAVSISDVEGLGAAELRTQDVLNPADDGAFPGVDLYAPRTVRIEAGIRTAGDPAAALDKLAEIEAVAANAAIRRTAGALAQLRLRWPGRGTRVLFGRIRRAEAVSTSQAIHGWIPLDLEFTALDPRLHDDEISSVILPLDISNSTEGFTAPIVAPITTGIATPETRPGWVINEGNTGAWPSIRITGPVSNPRILHADSGRVLNLGISLGVGERIDIETRPGTRWVLRNGRGNAASALSGASRLDLFQIPPGRSEIRWSAADYTNTTRLTVSWRSAWTAL</sequence>
<dbReference type="Proteomes" id="UP000305921">
    <property type="component" value="Unassembled WGS sequence"/>
</dbReference>
<proteinExistence type="predicted"/>
<dbReference type="RefSeq" id="WP_138055395.1">
    <property type="nucleotide sequence ID" value="NZ_VAWE01000001.1"/>
</dbReference>
<reference evidence="2 3" key="1">
    <citation type="submission" date="2019-05" db="EMBL/GenBank/DDBJ databases">
        <title>Streptomyces marianii sp. nov., a novel marine actinomycete from southern coast of India.</title>
        <authorList>
            <person name="Iniyan A.M."/>
            <person name="Wink J."/>
            <person name="Ramprasad E."/>
            <person name="Ramana C.V."/>
            <person name="Bunk B."/>
            <person name="Sproer C."/>
            <person name="Joseph F.-J.R.S."/>
            <person name="Vincent S.G.P."/>
        </authorList>
    </citation>
    <scope>NUCLEOTIDE SEQUENCE [LARGE SCALE GENOMIC DNA]</scope>
    <source>
        <strain evidence="2 3">ICN19</strain>
    </source>
</reference>
<evidence type="ECO:0000313" key="2">
    <source>
        <dbReference type="EMBL" id="TLQ46079.1"/>
    </source>
</evidence>
<evidence type="ECO:0000313" key="3">
    <source>
        <dbReference type="Proteomes" id="UP000305921"/>
    </source>
</evidence>
<dbReference type="OrthoDB" id="3985590at2"/>
<dbReference type="InterPro" id="IPR054738">
    <property type="entry name" value="Siphovirus-type_tail_C"/>
</dbReference>
<dbReference type="AlphaFoldDB" id="A0A5R9EB59"/>
<accession>A0A5R9EB59</accession>
<protein>
    <recommendedName>
        <fullName evidence="1">Siphovirus-type tail component C-terminal domain-containing protein</fullName>
    </recommendedName>
</protein>
<feature type="domain" description="Siphovirus-type tail component C-terminal" evidence="1">
    <location>
        <begin position="193"/>
        <end position="295"/>
    </location>
</feature>